<evidence type="ECO:0000256" key="1">
    <source>
        <dbReference type="ARBA" id="ARBA00023015"/>
    </source>
</evidence>
<feature type="domain" description="HTH iclR-type" evidence="3">
    <location>
        <begin position="1"/>
        <end position="58"/>
    </location>
</feature>
<dbReference type="PROSITE" id="PS51077">
    <property type="entry name" value="HTH_ICLR"/>
    <property type="match status" value="1"/>
</dbReference>
<accession>A0ABV7PAE3</accession>
<dbReference type="Gene3D" id="1.10.10.10">
    <property type="entry name" value="Winged helix-like DNA-binding domain superfamily/Winged helix DNA-binding domain"/>
    <property type="match status" value="1"/>
</dbReference>
<dbReference type="PANTHER" id="PTHR30136:SF39">
    <property type="entry name" value="TRANSCRIPTIONAL REGULATORY PROTEIN"/>
    <property type="match status" value="1"/>
</dbReference>
<dbReference type="SUPFAM" id="SSF55781">
    <property type="entry name" value="GAF domain-like"/>
    <property type="match status" value="1"/>
</dbReference>
<evidence type="ECO:0000313" key="4">
    <source>
        <dbReference type="EMBL" id="MFC3456054.1"/>
    </source>
</evidence>
<evidence type="ECO:0000256" key="2">
    <source>
        <dbReference type="ARBA" id="ARBA00023163"/>
    </source>
</evidence>
<evidence type="ECO:0000259" key="3">
    <source>
        <dbReference type="PROSITE" id="PS51077"/>
    </source>
</evidence>
<dbReference type="Pfam" id="PF09339">
    <property type="entry name" value="HTH_IclR"/>
    <property type="match status" value="1"/>
</dbReference>
<dbReference type="Proteomes" id="UP001595645">
    <property type="component" value="Unassembled WGS sequence"/>
</dbReference>
<keyword evidence="2" id="KW-0804">Transcription</keyword>
<dbReference type="InterPro" id="IPR050707">
    <property type="entry name" value="HTH_MetabolicPath_Reg"/>
</dbReference>
<dbReference type="SUPFAM" id="SSF46785">
    <property type="entry name" value="Winged helix' DNA-binding domain"/>
    <property type="match status" value="1"/>
</dbReference>
<sequence>MDKAMLVLSALITSDVALSLTQLSQRTRLAKATVHRVLTVLQSHNMIVRKRAEYAPGYLITQHENLAGNNFLAALGVRSTPYLLELYETTGHTASISVLYGDAVHHVNQIFGHRTPRFARLIPAGAGSPIAAIEQVLHAYRATPVDEHLSTAAADELSEIRRVGLARVDIPSCGITGIAVPLSGLAHPVALALTGRQDQMNIAVAARALRQSAFLLGRALKQDHCASLSAAANDR</sequence>
<dbReference type="PANTHER" id="PTHR30136">
    <property type="entry name" value="HELIX-TURN-HELIX TRANSCRIPTIONAL REGULATOR, ICLR FAMILY"/>
    <property type="match status" value="1"/>
</dbReference>
<dbReference type="InterPro" id="IPR036390">
    <property type="entry name" value="WH_DNA-bd_sf"/>
</dbReference>
<dbReference type="EMBL" id="JBHRWK010000111">
    <property type="protein sequence ID" value="MFC3456054.1"/>
    <property type="molecule type" value="Genomic_DNA"/>
</dbReference>
<protein>
    <submittedName>
        <fullName evidence="4">Helix-turn-helix domain-containing protein</fullName>
    </submittedName>
</protein>
<organism evidence="4 5">
    <name type="scientific">Amycolatopsis speibonae</name>
    <dbReference type="NCBI Taxonomy" id="1450224"/>
    <lineage>
        <taxon>Bacteria</taxon>
        <taxon>Bacillati</taxon>
        <taxon>Actinomycetota</taxon>
        <taxon>Actinomycetes</taxon>
        <taxon>Pseudonocardiales</taxon>
        <taxon>Pseudonocardiaceae</taxon>
        <taxon>Amycolatopsis</taxon>
    </lineage>
</organism>
<dbReference type="InterPro" id="IPR005471">
    <property type="entry name" value="Tscrpt_reg_IclR_N"/>
</dbReference>
<comment type="caution">
    <text evidence="4">The sequence shown here is derived from an EMBL/GenBank/DDBJ whole genome shotgun (WGS) entry which is preliminary data.</text>
</comment>
<name>A0ABV7PAE3_9PSEU</name>
<proteinExistence type="predicted"/>
<dbReference type="InterPro" id="IPR029016">
    <property type="entry name" value="GAF-like_dom_sf"/>
</dbReference>
<evidence type="ECO:0000313" key="5">
    <source>
        <dbReference type="Proteomes" id="UP001595645"/>
    </source>
</evidence>
<reference evidence="5" key="1">
    <citation type="journal article" date="2019" name="Int. J. Syst. Evol. Microbiol.">
        <title>The Global Catalogue of Microorganisms (GCM) 10K type strain sequencing project: providing services to taxonomists for standard genome sequencing and annotation.</title>
        <authorList>
            <consortium name="The Broad Institute Genomics Platform"/>
            <consortium name="The Broad Institute Genome Sequencing Center for Infectious Disease"/>
            <person name="Wu L."/>
            <person name="Ma J."/>
        </authorList>
    </citation>
    <scope>NUCLEOTIDE SEQUENCE [LARGE SCALE GENOMIC DNA]</scope>
    <source>
        <strain evidence="5">CGMCC 4.7676</strain>
    </source>
</reference>
<dbReference type="Gene3D" id="3.30.450.40">
    <property type="match status" value="1"/>
</dbReference>
<keyword evidence="5" id="KW-1185">Reference proteome</keyword>
<dbReference type="RefSeq" id="WP_378247062.1">
    <property type="nucleotide sequence ID" value="NZ_JBHRWK010000111.1"/>
</dbReference>
<dbReference type="InterPro" id="IPR036388">
    <property type="entry name" value="WH-like_DNA-bd_sf"/>
</dbReference>
<gene>
    <name evidence="4" type="ORF">ACFOSH_42055</name>
</gene>
<keyword evidence="1" id="KW-0805">Transcription regulation</keyword>